<protein>
    <submittedName>
        <fullName evidence="1">Uncharacterized protein</fullName>
    </submittedName>
</protein>
<keyword evidence="2" id="KW-1185">Reference proteome</keyword>
<evidence type="ECO:0000313" key="2">
    <source>
        <dbReference type="Proteomes" id="UP000515318"/>
    </source>
</evidence>
<proteinExistence type="predicted"/>
<name>A0A7D7FG93_9CAUD</name>
<dbReference type="EMBL" id="MT354570">
    <property type="protein sequence ID" value="QMP84036.1"/>
    <property type="molecule type" value="Genomic_DNA"/>
</dbReference>
<accession>A0A7D7FG93</accession>
<sequence length="57" mass="6215">MATTHQERLVAAWLFTPLVIKEHIRALNPRAANALDGVVVIDRVGTAVVPESSSKQH</sequence>
<gene>
    <name evidence="1" type="ORF">phiB1_1_09</name>
</gene>
<evidence type="ECO:0000313" key="1">
    <source>
        <dbReference type="EMBL" id="QMP84036.1"/>
    </source>
</evidence>
<reference evidence="1 2" key="1">
    <citation type="submission" date="2020-04" db="EMBL/GenBank/DDBJ databases">
        <authorList>
            <person name="Martino G."/>
            <person name="Holtappels D."/>
            <person name="Wagemans J."/>
            <person name="Lavigne R."/>
            <person name="Turina M."/>
            <person name="Ciuffo M."/>
        </authorList>
    </citation>
    <scope>NUCLEOTIDE SEQUENCE [LARGE SCALE GENOMIC DNA]</scope>
</reference>
<dbReference type="Proteomes" id="UP000515318">
    <property type="component" value="Segment"/>
</dbReference>
<organism evidence="1 2">
    <name type="scientific">Pseudomonas phage phiB1_1</name>
    <dbReference type="NCBI Taxonomy" id="2755402"/>
    <lineage>
        <taxon>Viruses</taxon>
        <taxon>Duplodnaviria</taxon>
        <taxon>Heunggongvirae</taxon>
        <taxon>Uroviricota</taxon>
        <taxon>Caudoviricetes</taxon>
        <taxon>Autographivirales</taxon>
        <taxon>Autoscriptoviridae</taxon>
        <taxon>Krylovirinae</taxon>
        <taxon>Torinorumvirus</taxon>
        <taxon>Torinorumvirus B11</taxon>
    </lineage>
</organism>